<gene>
    <name evidence="4" type="ORF">SNAT2548_LOCUS32097</name>
</gene>
<accession>A0A812UIT1</accession>
<feature type="chain" id="PRO_5032720217" description="Reverse transcriptase domain-containing protein" evidence="2">
    <location>
        <begin position="22"/>
        <end position="1541"/>
    </location>
</feature>
<dbReference type="InterPro" id="IPR043502">
    <property type="entry name" value="DNA/RNA_pol_sf"/>
</dbReference>
<dbReference type="Proteomes" id="UP000604046">
    <property type="component" value="Unassembled WGS sequence"/>
</dbReference>
<dbReference type="OrthoDB" id="8193815at2759"/>
<dbReference type="EMBL" id="CAJNDS010002692">
    <property type="protein sequence ID" value="CAE7566304.1"/>
    <property type="molecule type" value="Genomic_DNA"/>
</dbReference>
<reference evidence="4" key="1">
    <citation type="submission" date="2021-02" db="EMBL/GenBank/DDBJ databases">
        <authorList>
            <person name="Dougan E. K."/>
            <person name="Rhodes N."/>
            <person name="Thang M."/>
            <person name="Chan C."/>
        </authorList>
    </citation>
    <scope>NUCLEOTIDE SEQUENCE</scope>
</reference>
<dbReference type="Pfam" id="PF00078">
    <property type="entry name" value="RVT_1"/>
    <property type="match status" value="1"/>
</dbReference>
<dbReference type="InterPro" id="IPR043128">
    <property type="entry name" value="Rev_trsase/Diguanyl_cyclase"/>
</dbReference>
<dbReference type="Gene3D" id="3.60.10.10">
    <property type="entry name" value="Endonuclease/exonuclease/phosphatase"/>
    <property type="match status" value="1"/>
</dbReference>
<dbReference type="PANTHER" id="PTHR47027">
    <property type="entry name" value="REVERSE TRANSCRIPTASE DOMAIN-CONTAINING PROTEIN"/>
    <property type="match status" value="1"/>
</dbReference>
<evidence type="ECO:0000256" key="1">
    <source>
        <dbReference type="SAM" id="MobiDB-lite"/>
    </source>
</evidence>
<protein>
    <recommendedName>
        <fullName evidence="3">Reverse transcriptase domain-containing protein</fullName>
    </recommendedName>
</protein>
<feature type="signal peptide" evidence="2">
    <location>
        <begin position="1"/>
        <end position="21"/>
    </location>
</feature>
<organism evidence="4 5">
    <name type="scientific">Symbiodinium natans</name>
    <dbReference type="NCBI Taxonomy" id="878477"/>
    <lineage>
        <taxon>Eukaryota</taxon>
        <taxon>Sar</taxon>
        <taxon>Alveolata</taxon>
        <taxon>Dinophyceae</taxon>
        <taxon>Suessiales</taxon>
        <taxon>Symbiodiniaceae</taxon>
        <taxon>Symbiodinium</taxon>
    </lineage>
</organism>
<feature type="domain" description="Reverse transcriptase" evidence="3">
    <location>
        <begin position="1022"/>
        <end position="1295"/>
    </location>
</feature>
<proteinExistence type="predicted"/>
<evidence type="ECO:0000313" key="4">
    <source>
        <dbReference type="EMBL" id="CAE7566304.1"/>
    </source>
</evidence>
<keyword evidence="2" id="KW-0732">Signal</keyword>
<dbReference type="InterPro" id="IPR000477">
    <property type="entry name" value="RT_dom"/>
</dbReference>
<keyword evidence="5" id="KW-1185">Reference proteome</keyword>
<feature type="compositionally biased region" description="Polar residues" evidence="1">
    <location>
        <begin position="344"/>
        <end position="354"/>
    </location>
</feature>
<evidence type="ECO:0000256" key="2">
    <source>
        <dbReference type="SAM" id="SignalP"/>
    </source>
</evidence>
<dbReference type="CDD" id="cd01650">
    <property type="entry name" value="RT_nLTR_like"/>
    <property type="match status" value="1"/>
</dbReference>
<dbReference type="PANTHER" id="PTHR47027:SF20">
    <property type="entry name" value="REVERSE TRANSCRIPTASE-LIKE PROTEIN WITH RNA-DIRECTED DNA POLYMERASE DOMAIN"/>
    <property type="match status" value="1"/>
</dbReference>
<sequence>MAAFLVSLLVIGRAVVDPCQASENQPHSWQWAGEIPFVSFPQLVIFPLWMLGLVCSGRLSCVLLWAHRPVMVLDSLDCDEEKSSPVSLEYAAQLALTHFSETCDCSVPLFSTLTISYCACSSSIEVGDDGIGMSELNCAEAPVPPYEHIYLCVILRGGTVKARDTETGGDKARGDRDFHISEIVNWAATPRTITMCGGSGATAGEGASPAKRKVMDLEPGEEVEVVEQGGITLATLQATLQATIQNELRTNRAEIKQAVGGVQKEMVERMGGVQKEMVERIATVETEVTHQLKTTLQLLQELTAKQDKHAAGIEELMGGQHDMENKMGSLAERVEKLEMKAQQGGLSAQSTTTTEHGDGLGGRRVPALIVGGWNDDTTAGDVLEKAQQALRMLKIDIDYQDMFVPGVRRGFGLIPLRGPRPGETDEGHRQRVQEAITKVRNAKMQTGHVREDTGQPRYMFLAISQPPERRRRAKLAAKVKRCILELGGEHAHLEAEFATGTVWYKGLRVSSAAGPMKEGATEAGPGWIDTKALARGLKILPDKGEHSYRPALTMITWNTGGAGGRKILDTLQMLADDRMLNCSTFAPAVVALQEVICDPGAHMESSKSWTLVMGKTEAEWRGTGIAYTTAHYHHTHAQHLEGATTMILRGGDLSDMGKTRNAHADMGIGVLSVHLPHHATVTRTEHLLSTWGATSALLMGHSLLGGDINESFYDTEIGAMATTSRGESVMQWLAEQGLWLPEQTMDVPTYHPYNLAMRPRRLDYVAVKGMPGSRGQVHQGSRDIIQSDHDAVSLKVDNPLPPKLRTKATWGGRILKSPDQVEAALRKVRRGGPHSMIADVAKEITIPAPQGGEPWSESDFLKQLRREARRAPWGDRRRLWKSVWGTLKQERRAWMARKVQAAALMNWGELRDLGRLRQPPHWEHRLTADPDWRHHLTQHFKGVFATVPKAEVSDAFRGIRARLRSMCKHTRWEPFNLDELNAATAKWGRRKATGVDQVSLEALQAMLQDAVWAERLLYLYNDILYTGKLYGNMGEGVTILLPKETQPDEWGQTRPITLSSATLKWFSQLLLGRSSHHLDPLTTHQWAWKGKQAEELILVLRKVTRVGMDWKLPTWIVKLDVKKAFDSVYQQNMGAMIAYWVGEVGGRPWEAHAWMALLEADVVNLFVGGEKTSIEQTTGVRQGAPDAPVLFAALVGRALQRAHIPPPSGGQKSPECPADSGAFMDDTYIWGHDPEHLQRKLTAMEKKLQEDGLQVHPKKTAILTNSGDKRCFRVGGAWVEPMQDEGSFRLLGTPIAFKHQVSLLVAEMQTRARKAYYAHRKELTAEAPLEPRLKLLLVYVRPAALWGCSAWPPQDTLLKAANTCQLQYVRNVLGAKRRPNELWVDWNQRTLRGARAIMWKMGVERWSGHVLKRIWGLWGHVARQPGLTRSMLEWRGQKWWKAEQARPLGQRHPGRFNPNQDIEKAIGGIGGIDWMDQARDRQWWQVHEADFVAKHNPPWASGRQLGLGNLAPNKPMGGKGGPGGHKQRGRAARLAITNDLC</sequence>
<dbReference type="Gene3D" id="3.30.70.270">
    <property type="match status" value="1"/>
</dbReference>
<feature type="region of interest" description="Disordered" evidence="1">
    <location>
        <begin position="343"/>
        <end position="362"/>
    </location>
</feature>
<dbReference type="InterPro" id="IPR036691">
    <property type="entry name" value="Endo/exonu/phosph_ase_sf"/>
</dbReference>
<name>A0A812UIT1_9DINO</name>
<dbReference type="PROSITE" id="PS50878">
    <property type="entry name" value="RT_POL"/>
    <property type="match status" value="1"/>
</dbReference>
<comment type="caution">
    <text evidence="4">The sequence shown here is derived from an EMBL/GenBank/DDBJ whole genome shotgun (WGS) entry which is preliminary data.</text>
</comment>
<evidence type="ECO:0000259" key="3">
    <source>
        <dbReference type="PROSITE" id="PS50878"/>
    </source>
</evidence>
<dbReference type="SUPFAM" id="SSF56219">
    <property type="entry name" value="DNase I-like"/>
    <property type="match status" value="1"/>
</dbReference>
<dbReference type="SUPFAM" id="SSF56672">
    <property type="entry name" value="DNA/RNA polymerases"/>
    <property type="match status" value="1"/>
</dbReference>
<evidence type="ECO:0000313" key="5">
    <source>
        <dbReference type="Proteomes" id="UP000604046"/>
    </source>
</evidence>